<sequence>MKISEETLSRHDLSSFPKSAKYVSAKRYPSRFAFAKRHELEDMNNYDTRAMRFVFGKRFMRNFAFAKRDPYSSFA</sequence>
<proteinExistence type="predicted"/>
<evidence type="ECO:0000313" key="1">
    <source>
        <dbReference type="EMBL" id="VDN01562.1"/>
    </source>
</evidence>
<accession>A0A0N5CVV8</accession>
<dbReference type="AlphaFoldDB" id="A0A0N5CVV8"/>
<evidence type="ECO:0000313" key="2">
    <source>
        <dbReference type="Proteomes" id="UP000276776"/>
    </source>
</evidence>
<dbReference type="Proteomes" id="UP000276776">
    <property type="component" value="Unassembled WGS sequence"/>
</dbReference>
<keyword evidence="2" id="KW-1185">Reference proteome</keyword>
<reference evidence="1 2" key="2">
    <citation type="submission" date="2018-11" db="EMBL/GenBank/DDBJ databases">
        <authorList>
            <consortium name="Pathogen Informatics"/>
        </authorList>
    </citation>
    <scope>NUCLEOTIDE SEQUENCE [LARGE SCALE GENOMIC DNA]</scope>
</reference>
<organism evidence="3">
    <name type="scientific">Thelazia callipaeda</name>
    <name type="common">Oriental eyeworm</name>
    <name type="synonym">Parasitic nematode</name>
    <dbReference type="NCBI Taxonomy" id="103827"/>
    <lineage>
        <taxon>Eukaryota</taxon>
        <taxon>Metazoa</taxon>
        <taxon>Ecdysozoa</taxon>
        <taxon>Nematoda</taxon>
        <taxon>Chromadorea</taxon>
        <taxon>Rhabditida</taxon>
        <taxon>Spirurina</taxon>
        <taxon>Spiruromorpha</taxon>
        <taxon>Thelazioidea</taxon>
        <taxon>Thelaziidae</taxon>
        <taxon>Thelazia</taxon>
    </lineage>
</organism>
<dbReference type="WBParaSite" id="TCLT_0000445801-mRNA-1">
    <property type="protein sequence ID" value="TCLT_0000445801-mRNA-1"/>
    <property type="gene ID" value="TCLT_0000445801"/>
</dbReference>
<name>A0A0N5CVV8_THECL</name>
<gene>
    <name evidence="1" type="ORF">TCLT_LOCUS4447</name>
</gene>
<protein>
    <submittedName>
        <fullName evidence="1 3">Uncharacterized protein</fullName>
    </submittedName>
</protein>
<reference evidence="3" key="1">
    <citation type="submission" date="2017-02" db="UniProtKB">
        <authorList>
            <consortium name="WormBaseParasite"/>
        </authorList>
    </citation>
    <scope>IDENTIFICATION</scope>
</reference>
<dbReference type="OrthoDB" id="5805917at2759"/>
<dbReference type="OMA" id="DKKAMHF"/>
<dbReference type="EMBL" id="UYYF01004289">
    <property type="protein sequence ID" value="VDN01562.1"/>
    <property type="molecule type" value="Genomic_DNA"/>
</dbReference>
<evidence type="ECO:0000313" key="3">
    <source>
        <dbReference type="WBParaSite" id="TCLT_0000445801-mRNA-1"/>
    </source>
</evidence>